<dbReference type="GO" id="GO:0046872">
    <property type="term" value="F:metal ion binding"/>
    <property type="evidence" value="ECO:0007669"/>
    <property type="project" value="UniProtKB-KW"/>
</dbReference>
<dbReference type="Gene3D" id="1.10.287.3610">
    <property type="match status" value="1"/>
</dbReference>
<dbReference type="Gene3D" id="1.20.144.10">
    <property type="entry name" value="Phosphatidic acid phosphatase type 2/haloperoxidase"/>
    <property type="match status" value="1"/>
</dbReference>
<feature type="transmembrane region" description="Helical" evidence="19">
    <location>
        <begin position="29"/>
        <end position="46"/>
    </location>
</feature>
<feature type="domain" description="Phosphatidic acid phosphatase type 2/haloperoxidase" evidence="20">
    <location>
        <begin position="97"/>
        <end position="228"/>
    </location>
</feature>
<comment type="similarity">
    <text evidence="2">Belongs to the bacterial diacylglycerol kinase family.</text>
</comment>
<reference evidence="21 22" key="1">
    <citation type="submission" date="2019-05" db="EMBL/GenBank/DDBJ databases">
        <authorList>
            <consortium name="Pathogen Informatics"/>
        </authorList>
    </citation>
    <scope>NUCLEOTIDE SEQUENCE [LARGE SCALE GENOMIC DNA]</scope>
    <source>
        <strain evidence="21 22">NCTC503</strain>
    </source>
</reference>
<organism evidence="21 22">
    <name type="scientific">Hathewaya histolytica</name>
    <name type="common">Clostridium histolyticum</name>
    <dbReference type="NCBI Taxonomy" id="1498"/>
    <lineage>
        <taxon>Bacteria</taxon>
        <taxon>Bacillati</taxon>
        <taxon>Bacillota</taxon>
        <taxon>Clostridia</taxon>
        <taxon>Eubacteriales</taxon>
        <taxon>Clostridiaceae</taxon>
        <taxon>Hathewaya</taxon>
    </lineage>
</organism>
<keyword evidence="7 17" id="KW-0547">Nucleotide-binding</keyword>
<evidence type="ECO:0000256" key="2">
    <source>
        <dbReference type="ARBA" id="ARBA00005967"/>
    </source>
</evidence>
<keyword evidence="10 19" id="KW-1133">Transmembrane helix</keyword>
<evidence type="ECO:0000313" key="22">
    <source>
        <dbReference type="Proteomes" id="UP000308489"/>
    </source>
</evidence>
<dbReference type="EMBL" id="LR590481">
    <property type="protein sequence ID" value="VTQ90591.1"/>
    <property type="molecule type" value="Genomic_DNA"/>
</dbReference>
<feature type="binding site" evidence="17">
    <location>
        <position position="24"/>
    </location>
    <ligand>
        <name>ATP</name>
        <dbReference type="ChEBI" id="CHEBI:30616"/>
    </ligand>
</feature>
<keyword evidence="6 19" id="KW-0812">Transmembrane</keyword>
<dbReference type="KEGG" id="hhw:NCTC503_01634"/>
<keyword evidence="5 21" id="KW-0808">Transferase</keyword>
<keyword evidence="13" id="KW-0594">Phospholipid biosynthesis</keyword>
<comment type="cofactor">
    <cofactor evidence="18">
        <name>Mg(2+)</name>
        <dbReference type="ChEBI" id="CHEBI:18420"/>
    </cofactor>
    <text evidence="18">Mn(2+), Zn(2+), Cd(2+) and Co(2+) support activity to lesser extents.</text>
</comment>
<evidence type="ECO:0000256" key="11">
    <source>
        <dbReference type="ARBA" id="ARBA00023098"/>
    </source>
</evidence>
<feature type="active site" description="Proton acceptor" evidence="15">
    <location>
        <position position="65"/>
    </location>
</feature>
<evidence type="ECO:0000256" key="18">
    <source>
        <dbReference type="PIRSR" id="PIRSR600829-4"/>
    </source>
</evidence>
<keyword evidence="9 17" id="KW-0067">ATP-binding</keyword>
<feature type="transmembrane region" description="Helical" evidence="19">
    <location>
        <begin position="210"/>
        <end position="230"/>
    </location>
</feature>
<feature type="transmembrane region" description="Helical" evidence="19">
    <location>
        <begin position="52"/>
        <end position="71"/>
    </location>
</feature>
<dbReference type="PANTHER" id="PTHR34299:SF1">
    <property type="entry name" value="DIACYLGLYCEROL KINASE"/>
    <property type="match status" value="1"/>
</dbReference>
<dbReference type="GO" id="GO:0005524">
    <property type="term" value="F:ATP binding"/>
    <property type="evidence" value="ECO:0007669"/>
    <property type="project" value="UniProtKB-KW"/>
</dbReference>
<evidence type="ECO:0000256" key="17">
    <source>
        <dbReference type="PIRSR" id="PIRSR600829-3"/>
    </source>
</evidence>
<feature type="binding site" evidence="16">
    <location>
        <position position="65"/>
    </location>
    <ligand>
        <name>substrate</name>
    </ligand>
</feature>
<dbReference type="OrthoDB" id="9789934at2"/>
<dbReference type="Pfam" id="PF01219">
    <property type="entry name" value="DAGK_prokar"/>
    <property type="match status" value="1"/>
</dbReference>
<dbReference type="EC" id="2.7.1.66" evidence="21"/>
<dbReference type="GO" id="GO:0008654">
    <property type="term" value="P:phospholipid biosynthetic process"/>
    <property type="evidence" value="ECO:0007669"/>
    <property type="project" value="UniProtKB-KW"/>
</dbReference>
<evidence type="ECO:0000256" key="8">
    <source>
        <dbReference type="ARBA" id="ARBA00022777"/>
    </source>
</evidence>
<keyword evidence="3" id="KW-1003">Cell membrane</keyword>
<keyword evidence="11" id="KW-0443">Lipid metabolism</keyword>
<evidence type="ECO:0000256" key="16">
    <source>
        <dbReference type="PIRSR" id="PIRSR600829-2"/>
    </source>
</evidence>
<dbReference type="Proteomes" id="UP000308489">
    <property type="component" value="Chromosome 1"/>
</dbReference>
<feature type="binding site" evidence="17">
    <location>
        <begin position="90"/>
        <end position="91"/>
    </location>
    <ligand>
        <name>ATP</name>
        <dbReference type="ChEBI" id="CHEBI:30616"/>
    </ligand>
</feature>
<proteinExistence type="inferred from homology"/>
<keyword evidence="4" id="KW-0444">Lipid biosynthesis</keyword>
<feature type="transmembrane region" description="Helical" evidence="19">
    <location>
        <begin position="92"/>
        <end position="112"/>
    </location>
</feature>
<dbReference type="InterPro" id="IPR000829">
    <property type="entry name" value="DAGK"/>
</dbReference>
<keyword evidence="18" id="KW-0479">Metal-binding</keyword>
<name>A0A4U9RHD7_HATHI</name>
<dbReference type="AlphaFoldDB" id="A0A4U9RHD7"/>
<dbReference type="CDD" id="cd03383">
    <property type="entry name" value="PAP2_diacylglycerolkinase"/>
    <property type="match status" value="1"/>
</dbReference>
<keyword evidence="14" id="KW-1208">Phospholipid metabolism</keyword>
<dbReference type="SMART" id="SM00014">
    <property type="entry name" value="acidPPc"/>
    <property type="match status" value="1"/>
</dbReference>
<feature type="transmembrane region" description="Helical" evidence="19">
    <location>
        <begin position="170"/>
        <end position="198"/>
    </location>
</feature>
<feature type="binding site" evidence="18">
    <location>
        <position position="24"/>
    </location>
    <ligand>
        <name>a divalent metal cation</name>
        <dbReference type="ChEBI" id="CHEBI:60240"/>
    </ligand>
</feature>
<evidence type="ECO:0000256" key="14">
    <source>
        <dbReference type="ARBA" id="ARBA00023264"/>
    </source>
</evidence>
<evidence type="ECO:0000256" key="4">
    <source>
        <dbReference type="ARBA" id="ARBA00022516"/>
    </source>
</evidence>
<dbReference type="GO" id="GO:0005886">
    <property type="term" value="C:plasma membrane"/>
    <property type="evidence" value="ECO:0007669"/>
    <property type="project" value="UniProtKB-SubCell"/>
</dbReference>
<evidence type="ECO:0000256" key="15">
    <source>
        <dbReference type="PIRSR" id="PIRSR600829-1"/>
    </source>
</evidence>
<sequence length="231" mass="25099">MKNKNLVESFNCAIMGIIAAIKKERNMKIHIGIGILVLIFSLYSNITKTELFMVLFAITLVIVAEMINTSIEHGLDALMDSYHPLIKISKDVSAGAVLIAAINSIVVGYIVFWDKVKPITESIMDRVIESNPHTIFSILVIVSITTVLLKIRTGKGTPLKGGMPSGHSAIAFSIATIIGYHSKMALITLLGFVLAFIVAQSRVDSEVHSILEVILGCILGFLVTLLILILI</sequence>
<keyword evidence="18" id="KW-0460">Magnesium</keyword>
<dbReference type="GO" id="GO:0036433">
    <property type="term" value="F:di-trans, poly-cis-undecaprenol kinase activity"/>
    <property type="evidence" value="ECO:0007669"/>
    <property type="project" value="UniProtKB-EC"/>
</dbReference>
<gene>
    <name evidence="21" type="primary">dgkA</name>
    <name evidence="21" type="ORF">NCTC503_01634</name>
</gene>
<evidence type="ECO:0000256" key="10">
    <source>
        <dbReference type="ARBA" id="ARBA00022989"/>
    </source>
</evidence>
<feature type="transmembrane region" description="Helical" evidence="19">
    <location>
        <begin position="132"/>
        <end position="149"/>
    </location>
</feature>
<keyword evidence="22" id="KW-1185">Reference proteome</keyword>
<keyword evidence="12 19" id="KW-0472">Membrane</keyword>
<evidence type="ECO:0000256" key="19">
    <source>
        <dbReference type="SAM" id="Phobius"/>
    </source>
</evidence>
<accession>A0A4U9RHD7</accession>
<dbReference type="PANTHER" id="PTHR34299">
    <property type="entry name" value="DIACYLGLYCEROL KINASE"/>
    <property type="match status" value="1"/>
</dbReference>
<evidence type="ECO:0000256" key="3">
    <source>
        <dbReference type="ARBA" id="ARBA00022475"/>
    </source>
</evidence>
<dbReference type="RefSeq" id="WP_138210266.1">
    <property type="nucleotide sequence ID" value="NZ_CBCRUQ010000005.1"/>
</dbReference>
<evidence type="ECO:0000256" key="13">
    <source>
        <dbReference type="ARBA" id="ARBA00023209"/>
    </source>
</evidence>
<evidence type="ECO:0000256" key="7">
    <source>
        <dbReference type="ARBA" id="ARBA00022741"/>
    </source>
</evidence>
<dbReference type="InterPro" id="IPR000326">
    <property type="entry name" value="PAP2/HPO"/>
</dbReference>
<dbReference type="SUPFAM" id="SSF48317">
    <property type="entry name" value="Acid phosphatase/Vanadium-dependent haloperoxidase"/>
    <property type="match status" value="1"/>
</dbReference>
<evidence type="ECO:0000256" key="6">
    <source>
        <dbReference type="ARBA" id="ARBA00022692"/>
    </source>
</evidence>
<evidence type="ECO:0000256" key="1">
    <source>
        <dbReference type="ARBA" id="ARBA00004651"/>
    </source>
</evidence>
<dbReference type="Pfam" id="PF01569">
    <property type="entry name" value="PAP2"/>
    <property type="match status" value="1"/>
</dbReference>
<feature type="binding site" evidence="17">
    <location>
        <position position="72"/>
    </location>
    <ligand>
        <name>ATP</name>
        <dbReference type="ChEBI" id="CHEBI:30616"/>
    </ligand>
</feature>
<protein>
    <submittedName>
        <fullName evidence="21">Diacylglycerol kinase</fullName>
        <ecNumber evidence="21">2.7.1.66</ecNumber>
    </submittedName>
</protein>
<feature type="binding site" evidence="18">
    <location>
        <position position="72"/>
    </location>
    <ligand>
        <name>a divalent metal cation</name>
        <dbReference type="ChEBI" id="CHEBI:60240"/>
    </ligand>
</feature>
<dbReference type="CDD" id="cd14266">
    <property type="entry name" value="UDPK_IM_PAP2_like"/>
    <property type="match status" value="1"/>
</dbReference>
<evidence type="ECO:0000259" key="20">
    <source>
        <dbReference type="SMART" id="SM00014"/>
    </source>
</evidence>
<evidence type="ECO:0000256" key="9">
    <source>
        <dbReference type="ARBA" id="ARBA00022840"/>
    </source>
</evidence>
<dbReference type="InterPro" id="IPR036938">
    <property type="entry name" value="PAP2/HPO_sf"/>
</dbReference>
<evidence type="ECO:0000313" key="21">
    <source>
        <dbReference type="EMBL" id="VTQ90591.1"/>
    </source>
</evidence>
<evidence type="ECO:0000256" key="12">
    <source>
        <dbReference type="ARBA" id="ARBA00023136"/>
    </source>
</evidence>
<dbReference type="InterPro" id="IPR036945">
    <property type="entry name" value="DAGK_sf"/>
</dbReference>
<evidence type="ECO:0000256" key="5">
    <source>
        <dbReference type="ARBA" id="ARBA00022679"/>
    </source>
</evidence>
<keyword evidence="8 21" id="KW-0418">Kinase</keyword>
<comment type="subcellular location">
    <subcellularLocation>
        <location evidence="1">Cell membrane</location>
        <topology evidence="1">Multi-pass membrane protein</topology>
    </subcellularLocation>
</comment>